<keyword evidence="2" id="KW-0812">Transmembrane</keyword>
<sequence length="162" mass="18341">MKKKGPYPMPTQHPASAQQNKEKQHRWLRQTLTVLCLVLLVVVLLAPGALELLYRADARTALRNARSVRMALDVTSTGQYGGSAPFADAAKQGGVAEGVYEDVLFLSKAPGEFWILQTDESGYRVQKFIYQENEYTVWYDRSTHVYTVYHDRLMIGDEDTDP</sequence>
<feature type="transmembrane region" description="Helical" evidence="2">
    <location>
        <begin position="32"/>
        <end position="54"/>
    </location>
</feature>
<gene>
    <name evidence="3" type="ORF">WMO29_00145</name>
</gene>
<organism evidence="3 4">
    <name type="scientific">Laedolimicola intestinihominis</name>
    <dbReference type="NCBI Taxonomy" id="3133166"/>
    <lineage>
        <taxon>Bacteria</taxon>
        <taxon>Bacillati</taxon>
        <taxon>Bacillota</taxon>
        <taxon>Clostridia</taxon>
        <taxon>Lachnospirales</taxon>
        <taxon>Lachnospiraceae</taxon>
        <taxon>Laedolimicola</taxon>
    </lineage>
</organism>
<evidence type="ECO:0000313" key="3">
    <source>
        <dbReference type="EMBL" id="MEQ2470918.1"/>
    </source>
</evidence>
<keyword evidence="2" id="KW-1133">Transmembrane helix</keyword>
<reference evidence="3 4" key="1">
    <citation type="submission" date="2024-03" db="EMBL/GenBank/DDBJ databases">
        <title>Human intestinal bacterial collection.</title>
        <authorList>
            <person name="Pauvert C."/>
            <person name="Hitch T.C.A."/>
            <person name="Clavel T."/>
        </authorList>
    </citation>
    <scope>NUCLEOTIDE SEQUENCE [LARGE SCALE GENOMIC DNA]</scope>
    <source>
        <strain evidence="3 4">CLA-AA-H132</strain>
    </source>
</reference>
<name>A0ABV1FEC3_9FIRM</name>
<accession>A0ABV1FEC3</accession>
<protein>
    <recommendedName>
        <fullName evidence="5">DUF4860 domain-containing protein</fullName>
    </recommendedName>
</protein>
<evidence type="ECO:0008006" key="5">
    <source>
        <dbReference type="Google" id="ProtNLM"/>
    </source>
</evidence>
<dbReference type="Proteomes" id="UP001438008">
    <property type="component" value="Unassembled WGS sequence"/>
</dbReference>
<feature type="region of interest" description="Disordered" evidence="1">
    <location>
        <begin position="1"/>
        <end position="22"/>
    </location>
</feature>
<evidence type="ECO:0000256" key="1">
    <source>
        <dbReference type="SAM" id="MobiDB-lite"/>
    </source>
</evidence>
<dbReference type="RefSeq" id="WP_349163255.1">
    <property type="nucleotide sequence ID" value="NZ_JBBMFE010000001.1"/>
</dbReference>
<evidence type="ECO:0000256" key="2">
    <source>
        <dbReference type="SAM" id="Phobius"/>
    </source>
</evidence>
<proteinExistence type="predicted"/>
<evidence type="ECO:0000313" key="4">
    <source>
        <dbReference type="Proteomes" id="UP001438008"/>
    </source>
</evidence>
<keyword evidence="4" id="KW-1185">Reference proteome</keyword>
<keyword evidence="2" id="KW-0472">Membrane</keyword>
<dbReference type="EMBL" id="JBBMFE010000001">
    <property type="protein sequence ID" value="MEQ2470918.1"/>
    <property type="molecule type" value="Genomic_DNA"/>
</dbReference>
<comment type="caution">
    <text evidence="3">The sequence shown here is derived from an EMBL/GenBank/DDBJ whole genome shotgun (WGS) entry which is preliminary data.</text>
</comment>